<gene>
    <name evidence="1" type="ORF">Hsar01_01807</name>
</gene>
<organism evidence="1 2">
    <name type="scientific">Haloferula sargassicola</name>
    <dbReference type="NCBI Taxonomy" id="490096"/>
    <lineage>
        <taxon>Bacteria</taxon>
        <taxon>Pseudomonadati</taxon>
        <taxon>Verrucomicrobiota</taxon>
        <taxon>Verrucomicrobiia</taxon>
        <taxon>Verrucomicrobiales</taxon>
        <taxon>Verrucomicrobiaceae</taxon>
        <taxon>Haloferula</taxon>
    </lineage>
</organism>
<dbReference type="EMBL" id="BAABRI010000009">
    <property type="protein sequence ID" value="GAA5482584.1"/>
    <property type="molecule type" value="Genomic_DNA"/>
</dbReference>
<evidence type="ECO:0000313" key="1">
    <source>
        <dbReference type="EMBL" id="GAA5482584.1"/>
    </source>
</evidence>
<evidence type="ECO:0000313" key="2">
    <source>
        <dbReference type="Proteomes" id="UP001476282"/>
    </source>
</evidence>
<sequence>MLLVAGILMFGTLAADALSFYNPWAVEITFHGKKGEQIIPAMNRMREAAGVQLQKQALGDLMHSQSRITTAQGSGLEGALVFTEDYRVEGDYGVLLTDLLYAYGCVGSLDFDEDTNRYDFTVSRKTPDCRCTVFLELPDSWRTQILETDFNQLLVDRAFEPERFDECILSKSKTFILLRGSPADCDRMWFLVRESFRRDRQAKTSELSTKEGQPQR</sequence>
<dbReference type="Proteomes" id="UP001476282">
    <property type="component" value="Unassembled WGS sequence"/>
</dbReference>
<reference evidence="1 2" key="1">
    <citation type="submission" date="2024-02" db="EMBL/GenBank/DDBJ databases">
        <title>Haloferula sargassicola NBRC 104335.</title>
        <authorList>
            <person name="Ichikawa N."/>
            <person name="Katano-Makiyama Y."/>
            <person name="Hidaka K."/>
        </authorList>
    </citation>
    <scope>NUCLEOTIDE SEQUENCE [LARGE SCALE GENOMIC DNA]</scope>
    <source>
        <strain evidence="1 2">NBRC 104335</strain>
    </source>
</reference>
<comment type="caution">
    <text evidence="1">The sequence shown here is derived from an EMBL/GenBank/DDBJ whole genome shotgun (WGS) entry which is preliminary data.</text>
</comment>
<protein>
    <submittedName>
        <fullName evidence="1">Uncharacterized protein</fullName>
    </submittedName>
</protein>
<proteinExistence type="predicted"/>
<keyword evidence="2" id="KW-1185">Reference proteome</keyword>
<accession>A0ABP9UTA1</accession>
<name>A0ABP9UTA1_9BACT</name>